<dbReference type="AlphaFoldDB" id="A0A8J3ICX4"/>
<protein>
    <submittedName>
        <fullName evidence="1">Uncharacterized protein</fullName>
    </submittedName>
</protein>
<dbReference type="EMBL" id="BNJK01000001">
    <property type="protein sequence ID" value="GHO90178.1"/>
    <property type="molecule type" value="Genomic_DNA"/>
</dbReference>
<gene>
    <name evidence="1" type="ORF">KSF_002260</name>
</gene>
<accession>A0A8J3ICX4</accession>
<evidence type="ECO:0000313" key="2">
    <source>
        <dbReference type="Proteomes" id="UP000597444"/>
    </source>
</evidence>
<sequence length="77" mass="8653">MQNLIECTLVSLDGIDAGATLSRFAPSRDLWTDRINALPRYVFSSTLAFANQFVEEAKLDGAFKQGMRPMRQERSAK</sequence>
<reference evidence="1" key="1">
    <citation type="submission" date="2020-10" db="EMBL/GenBank/DDBJ databases">
        <title>Taxonomic study of unclassified bacteria belonging to the class Ktedonobacteria.</title>
        <authorList>
            <person name="Yabe S."/>
            <person name="Wang C.M."/>
            <person name="Zheng Y."/>
            <person name="Sakai Y."/>
            <person name="Cavaletti L."/>
            <person name="Monciardini P."/>
            <person name="Donadio S."/>
        </authorList>
    </citation>
    <scope>NUCLEOTIDE SEQUENCE</scope>
    <source>
        <strain evidence="1">ID150040</strain>
    </source>
</reference>
<name>A0A8J3ICX4_9CHLR</name>
<dbReference type="Proteomes" id="UP000597444">
    <property type="component" value="Unassembled WGS sequence"/>
</dbReference>
<keyword evidence="2" id="KW-1185">Reference proteome</keyword>
<comment type="caution">
    <text evidence="1">The sequence shown here is derived from an EMBL/GenBank/DDBJ whole genome shotgun (WGS) entry which is preliminary data.</text>
</comment>
<evidence type="ECO:0000313" key="1">
    <source>
        <dbReference type="EMBL" id="GHO90178.1"/>
    </source>
</evidence>
<proteinExistence type="predicted"/>
<organism evidence="1 2">
    <name type="scientific">Reticulibacter mediterranei</name>
    <dbReference type="NCBI Taxonomy" id="2778369"/>
    <lineage>
        <taxon>Bacteria</taxon>
        <taxon>Bacillati</taxon>
        <taxon>Chloroflexota</taxon>
        <taxon>Ktedonobacteria</taxon>
        <taxon>Ktedonobacterales</taxon>
        <taxon>Reticulibacteraceae</taxon>
        <taxon>Reticulibacter</taxon>
    </lineage>
</organism>